<dbReference type="OrthoDB" id="10321382at2759"/>
<evidence type="ECO:0000256" key="6">
    <source>
        <dbReference type="ARBA" id="ARBA00022777"/>
    </source>
</evidence>
<keyword evidence="12" id="KW-1185">Reference proteome</keyword>
<comment type="caution">
    <text evidence="11">The sequence shown here is derived from an EMBL/GenBank/DDBJ whole genome shotgun (WGS) entry which is preliminary data.</text>
</comment>
<evidence type="ECO:0000256" key="10">
    <source>
        <dbReference type="SAM" id="Phobius"/>
    </source>
</evidence>
<dbReference type="VEuPathDB" id="GiardiaDB:GMRT_11706"/>
<sequence>MLPQPCPSASRQHIRVLPRLLILLTVLGYLSGTNQAVILCVMYSALKRIILASGVDLAGVPGLGRPLVLFGLLGPLAIVTMLIWHFVYHAPLGYHHHISGCLLMAVILTLIPPYPGTLTETDSILVWQVLLFMKALIIEVNDPHTRVFTYLVEGPYQPLDFELLPAAAGSCFLRTAYFSLSYLYIQKTLTRRVQGYNRHLALIYTLVGVCAGSWYWYHTIWYPRPGSYPTAYREVSMGFVARRYLEWVRSLGDEKIQALFRRYLFSVVFISLKIYTLYRLCFRFVRPRLPTRLSDALFRKLYHILIYDATSVLLIDLALLLILSTFLLLLLVFLEAVRGHVPSLYHRLTDRYVRDRYYMVELSHIFLLLCVSLYFSIYALLTSEARGRAWFDGTYRAIGPDLHSRRVLFWESSPRRFQVSNFIPFAGIITVVSADSWAVYGPALYALYLKRPPPTVENTFSIRFWRSTKQSGAAETAEPTETACQSTYMYSRPMLCQGRTVIGSLTILAITTVSMWNFGFDLVCTLVVATCVMLYELTATMDNLVLPLVFIFYGILVHVMETLLREWVRPSRS</sequence>
<keyword evidence="9 10" id="KW-0472">Membrane</keyword>
<feature type="transmembrane region" description="Helical" evidence="10">
    <location>
        <begin position="197"/>
        <end position="217"/>
    </location>
</feature>
<dbReference type="InterPro" id="IPR032974">
    <property type="entry name" value="Polypren_kinase"/>
</dbReference>
<keyword evidence="4" id="KW-0808">Transferase</keyword>
<feature type="transmembrane region" description="Helical" evidence="10">
    <location>
        <begin position="20"/>
        <end position="46"/>
    </location>
</feature>
<proteinExistence type="inferred from homology"/>
<evidence type="ECO:0000256" key="7">
    <source>
        <dbReference type="ARBA" id="ARBA00022824"/>
    </source>
</evidence>
<protein>
    <recommendedName>
        <fullName evidence="3">dolichol kinase</fullName>
        <ecNumber evidence="3">2.7.1.108</ecNumber>
    </recommendedName>
</protein>
<evidence type="ECO:0000256" key="1">
    <source>
        <dbReference type="ARBA" id="ARBA00004477"/>
    </source>
</evidence>
<dbReference type="GO" id="GO:0004168">
    <property type="term" value="F:dolichol kinase activity"/>
    <property type="evidence" value="ECO:0007669"/>
    <property type="project" value="UniProtKB-EC"/>
</dbReference>
<comment type="subcellular location">
    <subcellularLocation>
        <location evidence="1">Endoplasmic reticulum membrane</location>
        <topology evidence="1">Multi-pass membrane protein</topology>
    </subcellularLocation>
</comment>
<evidence type="ECO:0000256" key="4">
    <source>
        <dbReference type="ARBA" id="ARBA00022679"/>
    </source>
</evidence>
<dbReference type="EC" id="2.7.1.108" evidence="3"/>
<evidence type="ECO:0000256" key="5">
    <source>
        <dbReference type="ARBA" id="ARBA00022692"/>
    </source>
</evidence>
<evidence type="ECO:0000256" key="8">
    <source>
        <dbReference type="ARBA" id="ARBA00022989"/>
    </source>
</evidence>
<evidence type="ECO:0000256" key="9">
    <source>
        <dbReference type="ARBA" id="ARBA00023136"/>
    </source>
</evidence>
<dbReference type="Proteomes" id="UP000315496">
    <property type="component" value="Chromosome 4"/>
</dbReference>
<dbReference type="GO" id="GO:0043048">
    <property type="term" value="P:dolichyl monophosphate biosynthetic process"/>
    <property type="evidence" value="ECO:0007669"/>
    <property type="project" value="TreeGrafter"/>
</dbReference>
<dbReference type="EMBL" id="VDLU01000004">
    <property type="protein sequence ID" value="TNJ26715.1"/>
    <property type="molecule type" value="Genomic_DNA"/>
</dbReference>
<keyword evidence="7" id="KW-0256">Endoplasmic reticulum</keyword>
<evidence type="ECO:0000313" key="11">
    <source>
        <dbReference type="EMBL" id="TNJ26715.1"/>
    </source>
</evidence>
<comment type="similarity">
    <text evidence="2">Belongs to the polyprenol kinase family.</text>
</comment>
<organism evidence="11 12">
    <name type="scientific">Giardia muris</name>
    <dbReference type="NCBI Taxonomy" id="5742"/>
    <lineage>
        <taxon>Eukaryota</taxon>
        <taxon>Metamonada</taxon>
        <taxon>Diplomonadida</taxon>
        <taxon>Hexamitidae</taxon>
        <taxon>Giardiinae</taxon>
        <taxon>Giardia</taxon>
    </lineage>
</organism>
<dbReference type="PANTHER" id="PTHR13205:SF15">
    <property type="entry name" value="DOLICHOL KINASE"/>
    <property type="match status" value="1"/>
</dbReference>
<feature type="transmembrane region" description="Helical" evidence="10">
    <location>
        <begin position="161"/>
        <end position="185"/>
    </location>
</feature>
<dbReference type="PANTHER" id="PTHR13205">
    <property type="entry name" value="TRANSMEMBRANE PROTEIN 15-RELATED"/>
    <property type="match status" value="1"/>
</dbReference>
<reference evidence="11 12" key="1">
    <citation type="submission" date="2019-05" db="EMBL/GenBank/DDBJ databases">
        <title>The compact genome of Giardia muris reveals important steps in the evolution of intestinal protozoan parasites.</title>
        <authorList>
            <person name="Xu F."/>
            <person name="Jimenez-Gonzalez A."/>
            <person name="Einarsson E."/>
            <person name="Astvaldsson A."/>
            <person name="Peirasmaki D."/>
            <person name="Eckmann L."/>
            <person name="Andersson J.O."/>
            <person name="Svard S.G."/>
            <person name="Jerlstrom-Hultqvist J."/>
        </authorList>
    </citation>
    <scope>NUCLEOTIDE SEQUENCE [LARGE SCALE GENOMIC DNA]</scope>
    <source>
        <strain evidence="11 12">Roberts-Thomson</strain>
    </source>
</reference>
<name>A0A4Z1SPC3_GIAMU</name>
<evidence type="ECO:0000256" key="3">
    <source>
        <dbReference type="ARBA" id="ARBA00012132"/>
    </source>
</evidence>
<feature type="transmembrane region" description="Helical" evidence="10">
    <location>
        <begin position="67"/>
        <end position="88"/>
    </location>
</feature>
<dbReference type="AlphaFoldDB" id="A0A4Z1SPC3"/>
<keyword evidence="6" id="KW-0418">Kinase</keyword>
<feature type="transmembrane region" description="Helical" evidence="10">
    <location>
        <begin position="263"/>
        <end position="285"/>
    </location>
</feature>
<gene>
    <name evidence="11" type="ORF">GMRT_11706</name>
</gene>
<keyword evidence="5 10" id="KW-0812">Transmembrane</keyword>
<keyword evidence="8 10" id="KW-1133">Transmembrane helix</keyword>
<feature type="transmembrane region" description="Helical" evidence="10">
    <location>
        <begin position="94"/>
        <end position="112"/>
    </location>
</feature>
<evidence type="ECO:0000313" key="12">
    <source>
        <dbReference type="Proteomes" id="UP000315496"/>
    </source>
</evidence>
<evidence type="ECO:0000256" key="2">
    <source>
        <dbReference type="ARBA" id="ARBA00010794"/>
    </source>
</evidence>
<feature type="transmembrane region" description="Helical" evidence="10">
    <location>
        <begin position="544"/>
        <end position="564"/>
    </location>
</feature>
<feature type="transmembrane region" description="Helical" evidence="10">
    <location>
        <begin position="305"/>
        <end position="337"/>
    </location>
</feature>
<dbReference type="GO" id="GO:0005789">
    <property type="term" value="C:endoplasmic reticulum membrane"/>
    <property type="evidence" value="ECO:0007669"/>
    <property type="project" value="UniProtKB-SubCell"/>
</dbReference>
<feature type="transmembrane region" description="Helical" evidence="10">
    <location>
        <begin position="357"/>
        <end position="381"/>
    </location>
</feature>
<accession>A0A4Z1SPC3</accession>